<dbReference type="GO" id="GO:0000155">
    <property type="term" value="F:phosphorelay sensor kinase activity"/>
    <property type="evidence" value="ECO:0007669"/>
    <property type="project" value="InterPro"/>
</dbReference>
<feature type="domain" description="Histidine kinase/HSP90-like ATPase" evidence="10">
    <location>
        <begin position="274"/>
        <end position="365"/>
    </location>
</feature>
<keyword evidence="3" id="KW-0597">Phosphoprotein</keyword>
<dbReference type="Gene3D" id="1.20.5.1930">
    <property type="match status" value="1"/>
</dbReference>
<evidence type="ECO:0000313" key="12">
    <source>
        <dbReference type="Proteomes" id="UP000253094"/>
    </source>
</evidence>
<dbReference type="GO" id="GO:0005524">
    <property type="term" value="F:ATP binding"/>
    <property type="evidence" value="ECO:0007669"/>
    <property type="project" value="UniProtKB-KW"/>
</dbReference>
<evidence type="ECO:0000256" key="9">
    <source>
        <dbReference type="SAM" id="Phobius"/>
    </source>
</evidence>
<dbReference type="PANTHER" id="PTHR24421:SF10">
    <property type="entry name" value="NITRATE_NITRITE SENSOR PROTEIN NARQ"/>
    <property type="match status" value="1"/>
</dbReference>
<evidence type="ECO:0000256" key="4">
    <source>
        <dbReference type="ARBA" id="ARBA00022679"/>
    </source>
</evidence>
<dbReference type="InterPro" id="IPR003594">
    <property type="entry name" value="HATPase_dom"/>
</dbReference>
<dbReference type="RefSeq" id="WP_114031987.1">
    <property type="nucleotide sequence ID" value="NZ_QOIL01000018.1"/>
</dbReference>
<comment type="catalytic activity">
    <reaction evidence="1">
        <text>ATP + protein L-histidine = ADP + protein N-phospho-L-histidine.</text>
        <dbReference type="EC" id="2.7.13.3"/>
    </reaction>
</comment>
<evidence type="ECO:0000256" key="2">
    <source>
        <dbReference type="ARBA" id="ARBA00012438"/>
    </source>
</evidence>
<dbReference type="SMART" id="SM00387">
    <property type="entry name" value="HATPase_c"/>
    <property type="match status" value="1"/>
</dbReference>
<dbReference type="GO" id="GO:0046983">
    <property type="term" value="F:protein dimerization activity"/>
    <property type="evidence" value="ECO:0007669"/>
    <property type="project" value="InterPro"/>
</dbReference>
<dbReference type="Pfam" id="PF23539">
    <property type="entry name" value="DUF7134"/>
    <property type="match status" value="1"/>
</dbReference>
<keyword evidence="4" id="KW-0808">Transferase</keyword>
<dbReference type="GO" id="GO:0016020">
    <property type="term" value="C:membrane"/>
    <property type="evidence" value="ECO:0007669"/>
    <property type="project" value="InterPro"/>
</dbReference>
<gene>
    <name evidence="11" type="ORF">DQ384_28680</name>
</gene>
<dbReference type="Pfam" id="PF07730">
    <property type="entry name" value="HisKA_3"/>
    <property type="match status" value="1"/>
</dbReference>
<dbReference type="InterPro" id="IPR011712">
    <property type="entry name" value="Sig_transdc_His_kin_sub3_dim/P"/>
</dbReference>
<dbReference type="Proteomes" id="UP000253094">
    <property type="component" value="Unassembled WGS sequence"/>
</dbReference>
<evidence type="ECO:0000256" key="5">
    <source>
        <dbReference type="ARBA" id="ARBA00022741"/>
    </source>
</evidence>
<keyword evidence="9" id="KW-1133">Transmembrane helix</keyword>
<accession>A0A367FAZ2</accession>
<dbReference type="Gene3D" id="3.30.565.10">
    <property type="entry name" value="Histidine kinase-like ATPase, C-terminal domain"/>
    <property type="match status" value="1"/>
</dbReference>
<keyword evidence="6 11" id="KW-0418">Kinase</keyword>
<dbReference type="OrthoDB" id="227596at2"/>
<evidence type="ECO:0000313" key="11">
    <source>
        <dbReference type="EMBL" id="RCG26857.1"/>
    </source>
</evidence>
<feature type="transmembrane region" description="Helical" evidence="9">
    <location>
        <begin position="130"/>
        <end position="148"/>
    </location>
</feature>
<dbReference type="Pfam" id="PF02518">
    <property type="entry name" value="HATPase_c"/>
    <property type="match status" value="1"/>
</dbReference>
<dbReference type="SUPFAM" id="SSF55874">
    <property type="entry name" value="ATPase domain of HSP90 chaperone/DNA topoisomerase II/histidine kinase"/>
    <property type="match status" value="1"/>
</dbReference>
<sequence>MTDRLVVVRRMRRAHWVAVDAVAALLLAVAFGAAALAGTGPPAVAVAAALPVAARRLWPAPMLVTAVTAVTAGLLAGVEALYLPLAVILYTVGAQEPRRRAVMGLVLSLAAVAAALGLAGGSAWSQTVSAVTFSWLVMGLPWTVGLAMGEQRSHAARAARQSAERAVADERLRIARELHDVVAHSMSLITMRAGVAGLVAETRPREAREALRLIEVTGRAAMGEIRAALGMLRSEPGQPGTRPAPRLTDLHALAARAAVRVDLSVDLDAALSEGLELTVYRIVQEALTNVVKHSGSSCCRVRVTSPEPGVVEVEVTDDGEGLPGAGGGHGLAGMRERCLMYGGSLTAGPRPDGGFRVLARLPCRHGESS</sequence>
<protein>
    <recommendedName>
        <fullName evidence="2">histidine kinase</fullName>
        <ecNumber evidence="2">2.7.13.3</ecNumber>
    </recommendedName>
</protein>
<keyword evidence="8" id="KW-0902">Two-component regulatory system</keyword>
<keyword evidence="9" id="KW-0472">Membrane</keyword>
<keyword evidence="9" id="KW-0812">Transmembrane</keyword>
<feature type="transmembrane region" description="Helical" evidence="9">
    <location>
        <begin position="102"/>
        <end position="124"/>
    </location>
</feature>
<evidence type="ECO:0000256" key="6">
    <source>
        <dbReference type="ARBA" id="ARBA00022777"/>
    </source>
</evidence>
<reference evidence="11 12" key="1">
    <citation type="submission" date="2018-06" db="EMBL/GenBank/DDBJ databases">
        <title>Sphaerisporangium craniellae sp. nov., isolated from a marine sponge in the South China Sea.</title>
        <authorList>
            <person name="Li L."/>
        </authorList>
    </citation>
    <scope>NUCLEOTIDE SEQUENCE [LARGE SCALE GENOMIC DNA]</scope>
    <source>
        <strain evidence="11 12">CCTCC AA 208026</strain>
    </source>
</reference>
<evidence type="ECO:0000256" key="3">
    <source>
        <dbReference type="ARBA" id="ARBA00022553"/>
    </source>
</evidence>
<evidence type="ECO:0000256" key="1">
    <source>
        <dbReference type="ARBA" id="ARBA00000085"/>
    </source>
</evidence>
<dbReference type="EC" id="2.7.13.3" evidence="2"/>
<dbReference type="InterPro" id="IPR055558">
    <property type="entry name" value="DUF7134"/>
</dbReference>
<proteinExistence type="predicted"/>
<dbReference type="CDD" id="cd16917">
    <property type="entry name" value="HATPase_UhpB-NarQ-NarX-like"/>
    <property type="match status" value="1"/>
</dbReference>
<dbReference type="InterPro" id="IPR050482">
    <property type="entry name" value="Sensor_HK_TwoCompSys"/>
</dbReference>
<dbReference type="InterPro" id="IPR036890">
    <property type="entry name" value="HATPase_C_sf"/>
</dbReference>
<dbReference type="EMBL" id="QOIL01000018">
    <property type="protein sequence ID" value="RCG26857.1"/>
    <property type="molecule type" value="Genomic_DNA"/>
</dbReference>
<feature type="transmembrane region" description="Helical" evidence="9">
    <location>
        <begin position="63"/>
        <end position="90"/>
    </location>
</feature>
<organism evidence="11 12">
    <name type="scientific">Sphaerisporangium album</name>
    <dbReference type="NCBI Taxonomy" id="509200"/>
    <lineage>
        <taxon>Bacteria</taxon>
        <taxon>Bacillati</taxon>
        <taxon>Actinomycetota</taxon>
        <taxon>Actinomycetes</taxon>
        <taxon>Streptosporangiales</taxon>
        <taxon>Streptosporangiaceae</taxon>
        <taxon>Sphaerisporangium</taxon>
    </lineage>
</organism>
<comment type="caution">
    <text evidence="11">The sequence shown here is derived from an EMBL/GenBank/DDBJ whole genome shotgun (WGS) entry which is preliminary data.</text>
</comment>
<keyword evidence="7" id="KW-0067">ATP-binding</keyword>
<dbReference type="PANTHER" id="PTHR24421">
    <property type="entry name" value="NITRATE/NITRITE SENSOR PROTEIN NARX-RELATED"/>
    <property type="match status" value="1"/>
</dbReference>
<evidence type="ECO:0000256" key="7">
    <source>
        <dbReference type="ARBA" id="ARBA00022840"/>
    </source>
</evidence>
<name>A0A367FAZ2_9ACTN</name>
<keyword evidence="5" id="KW-0547">Nucleotide-binding</keyword>
<evidence type="ECO:0000256" key="8">
    <source>
        <dbReference type="ARBA" id="ARBA00023012"/>
    </source>
</evidence>
<evidence type="ECO:0000259" key="10">
    <source>
        <dbReference type="SMART" id="SM00387"/>
    </source>
</evidence>
<dbReference type="AlphaFoldDB" id="A0A367FAZ2"/>
<keyword evidence="12" id="KW-1185">Reference proteome</keyword>